<proteinExistence type="predicted"/>
<evidence type="ECO:0000313" key="2">
    <source>
        <dbReference type="EMBL" id="MDT0650870.1"/>
    </source>
</evidence>
<accession>A0ABU3CWX4</accession>
<reference evidence="2 3" key="1">
    <citation type="submission" date="2023-09" db="EMBL/GenBank/DDBJ databases">
        <authorList>
            <person name="Rey-Velasco X."/>
        </authorList>
    </citation>
    <scope>NUCLEOTIDE SEQUENCE [LARGE SCALE GENOMIC DNA]</scope>
    <source>
        <strain evidence="2 3">F297</strain>
    </source>
</reference>
<name>A0ABU3CWX4_9FLAO</name>
<dbReference type="Proteomes" id="UP001248819">
    <property type="component" value="Unassembled WGS sequence"/>
</dbReference>
<feature type="coiled-coil region" evidence="1">
    <location>
        <begin position="157"/>
        <end position="184"/>
    </location>
</feature>
<keyword evidence="1" id="KW-0175">Coiled coil</keyword>
<evidence type="ECO:0008006" key="4">
    <source>
        <dbReference type="Google" id="ProtNLM"/>
    </source>
</evidence>
<dbReference type="EMBL" id="JAVRHP010000065">
    <property type="protein sequence ID" value="MDT0650870.1"/>
    <property type="molecule type" value="Genomic_DNA"/>
</dbReference>
<organism evidence="2 3">
    <name type="scientific">Autumnicola edwardsiae</name>
    <dbReference type="NCBI Taxonomy" id="3075594"/>
    <lineage>
        <taxon>Bacteria</taxon>
        <taxon>Pseudomonadati</taxon>
        <taxon>Bacteroidota</taxon>
        <taxon>Flavobacteriia</taxon>
        <taxon>Flavobacteriales</taxon>
        <taxon>Flavobacteriaceae</taxon>
        <taxon>Autumnicola</taxon>
    </lineage>
</organism>
<evidence type="ECO:0000256" key="1">
    <source>
        <dbReference type="SAM" id="Coils"/>
    </source>
</evidence>
<protein>
    <recommendedName>
        <fullName evidence="4">CYTH domain-containing protein</fullName>
    </recommendedName>
</protein>
<keyword evidence="3" id="KW-1185">Reference proteome</keyword>
<evidence type="ECO:0000313" key="3">
    <source>
        <dbReference type="Proteomes" id="UP001248819"/>
    </source>
</evidence>
<dbReference type="RefSeq" id="WP_311485027.1">
    <property type="nucleotide sequence ID" value="NZ_JAVRHP010000065.1"/>
</dbReference>
<gene>
    <name evidence="2" type="ORF">RM529_11970</name>
</gene>
<comment type="caution">
    <text evidence="2">The sequence shown here is derived from an EMBL/GenBank/DDBJ whole genome shotgun (WGS) entry which is preliminary data.</text>
</comment>
<sequence>MPFKTSEIRWFSLEKQVLWGIFESLQKLGPGNPEEERTDFYLNSNTPNSGIKIREGKHELKVKVSGDEKLEYGIIQHWSKWSYAEEENILNSVSSDLLGDWLKMTKNRHRKSYKITANKEVTFTSEENIEEGVDAEFTRLEIPSLEITGFTLGLEAFSSKNNSAENLQLALDELQLKTSHLKNLKSCSYPEFLADHFSER</sequence>